<dbReference type="InterPro" id="IPR006059">
    <property type="entry name" value="SBP"/>
</dbReference>
<dbReference type="Proteomes" id="UP000019141">
    <property type="component" value="Unassembled WGS sequence"/>
</dbReference>
<dbReference type="PANTHER" id="PTHR43649">
    <property type="entry name" value="ARABINOSE-BINDING PROTEIN-RELATED"/>
    <property type="match status" value="1"/>
</dbReference>
<evidence type="ECO:0000256" key="3">
    <source>
        <dbReference type="ARBA" id="ARBA00022448"/>
    </source>
</evidence>
<dbReference type="GO" id="GO:0042597">
    <property type="term" value="C:periplasmic space"/>
    <property type="evidence" value="ECO:0007669"/>
    <property type="project" value="UniProtKB-SubCell"/>
</dbReference>
<accession>W4LT08</accession>
<evidence type="ECO:0000256" key="1">
    <source>
        <dbReference type="ARBA" id="ARBA00004418"/>
    </source>
</evidence>
<evidence type="ECO:0000313" key="6">
    <source>
        <dbReference type="Proteomes" id="UP000019141"/>
    </source>
</evidence>
<evidence type="ECO:0000313" key="5">
    <source>
        <dbReference type="EMBL" id="ETX01113.1"/>
    </source>
</evidence>
<keyword evidence="4" id="KW-0732">Signal</keyword>
<comment type="similarity">
    <text evidence="2">Belongs to the bacterial solute-binding protein 1 family.</text>
</comment>
<dbReference type="PANTHER" id="PTHR43649:SF34">
    <property type="entry name" value="ABC TRANSPORTER PERIPLASMIC-BINDING PROTEIN YCJN-RELATED"/>
    <property type="match status" value="1"/>
</dbReference>
<keyword evidence="6" id="KW-1185">Reference proteome</keyword>
<dbReference type="Gene3D" id="3.40.190.10">
    <property type="entry name" value="Periplasmic binding protein-like II"/>
    <property type="match status" value="1"/>
</dbReference>
<dbReference type="InterPro" id="IPR006311">
    <property type="entry name" value="TAT_signal"/>
</dbReference>
<protein>
    <recommendedName>
        <fullName evidence="7">Sugar ABC transporter substrate-binding protein</fullName>
    </recommendedName>
</protein>
<comment type="subcellular location">
    <subcellularLocation>
        <location evidence="1">Periplasm</location>
    </subcellularLocation>
</comment>
<evidence type="ECO:0008006" key="7">
    <source>
        <dbReference type="Google" id="ProtNLM"/>
    </source>
</evidence>
<dbReference type="PROSITE" id="PS51318">
    <property type="entry name" value="TAT"/>
    <property type="match status" value="1"/>
</dbReference>
<evidence type="ECO:0000256" key="4">
    <source>
        <dbReference type="ARBA" id="ARBA00022729"/>
    </source>
</evidence>
<dbReference type="HOGENOM" id="CLU_031285_13_2_7"/>
<dbReference type="AlphaFoldDB" id="W4LT08"/>
<gene>
    <name evidence="5" type="ORF">ETSY1_08680</name>
</gene>
<evidence type="ECO:0000256" key="2">
    <source>
        <dbReference type="ARBA" id="ARBA00008520"/>
    </source>
</evidence>
<organism evidence="5 6">
    <name type="scientific">Entotheonella factor</name>
    <dbReference type="NCBI Taxonomy" id="1429438"/>
    <lineage>
        <taxon>Bacteria</taxon>
        <taxon>Pseudomonadati</taxon>
        <taxon>Nitrospinota/Tectimicrobiota group</taxon>
        <taxon>Candidatus Tectimicrobiota</taxon>
        <taxon>Candidatus Entotheonellia</taxon>
        <taxon>Candidatus Entotheonellales</taxon>
        <taxon>Candidatus Entotheonellaceae</taxon>
        <taxon>Candidatus Entotheonella</taxon>
    </lineage>
</organism>
<proteinExistence type="inferred from homology"/>
<dbReference type="InterPro" id="IPR050490">
    <property type="entry name" value="Bact_solute-bd_prot1"/>
</dbReference>
<sequence length="441" mass="49905">MSNPVSPSHDKPPRGMTRREFAKATTRTGLSVAAGMGLSMWGGAAPVRAQSRQVHMLAWNHFIPDADDETRRQAKAFEQETGIKILFETINQNDLLPRATAAVESGAGPDIFVFQWNHPHLYGGGLTDHSKIFELDDGDKVYPFQREAAIVDGVPRGVPYYGIATAMCYREDVFKELNITIPTYWEEFLRAGTKLKNYGMPIGQTLGHTVGDAPLWCYMLLWSFGAQEVDEKGKVAIDSRQTRHAIEFMTQLWNDACDESALAWDDSSNNRAYLSEQISCTLNGSSIYFVSRLKKMNHIADNTNHFLHPVGANGRFHGIVPLTFSVTNYSKNQEAAFEWIRFQLRPENYERYIVINKGFVLGRTPKFEKHPYWQDDHRVAAFNEAGKYGRNFGWPGPFNRAASEVQSKYILVDMFARAVRGETPQKAIAWAEKEMKAIYEG</sequence>
<name>W4LT08_ENTF1</name>
<keyword evidence="3" id="KW-0813">Transport</keyword>
<comment type="caution">
    <text evidence="5">The sequence shown here is derived from an EMBL/GenBank/DDBJ whole genome shotgun (WGS) entry which is preliminary data.</text>
</comment>
<dbReference type="Pfam" id="PF01547">
    <property type="entry name" value="SBP_bac_1"/>
    <property type="match status" value="1"/>
</dbReference>
<reference evidence="5 6" key="1">
    <citation type="journal article" date="2014" name="Nature">
        <title>An environmental bacterial taxon with a large and distinct metabolic repertoire.</title>
        <authorList>
            <person name="Wilson M.C."/>
            <person name="Mori T."/>
            <person name="Ruckert C."/>
            <person name="Uria A.R."/>
            <person name="Helf M.J."/>
            <person name="Takada K."/>
            <person name="Gernert C."/>
            <person name="Steffens U.A."/>
            <person name="Heycke N."/>
            <person name="Schmitt S."/>
            <person name="Rinke C."/>
            <person name="Helfrich E.J."/>
            <person name="Brachmann A.O."/>
            <person name="Gurgui C."/>
            <person name="Wakimoto T."/>
            <person name="Kracht M."/>
            <person name="Crusemann M."/>
            <person name="Hentschel U."/>
            <person name="Abe I."/>
            <person name="Matsunaga S."/>
            <person name="Kalinowski J."/>
            <person name="Takeyama H."/>
            <person name="Piel J."/>
        </authorList>
    </citation>
    <scope>NUCLEOTIDE SEQUENCE [LARGE SCALE GENOMIC DNA]</scope>
    <source>
        <strain evidence="6">TSY1</strain>
    </source>
</reference>
<dbReference type="SUPFAM" id="SSF53850">
    <property type="entry name" value="Periplasmic binding protein-like II"/>
    <property type="match status" value="1"/>
</dbReference>
<dbReference type="EMBL" id="AZHW01000270">
    <property type="protein sequence ID" value="ETX01113.1"/>
    <property type="molecule type" value="Genomic_DNA"/>
</dbReference>